<protein>
    <submittedName>
        <fullName evidence="1">Uncharacterized protein</fullName>
    </submittedName>
</protein>
<evidence type="ECO:0000313" key="1">
    <source>
        <dbReference type="EMBL" id="VGO19108.1"/>
    </source>
</evidence>
<accession>A0A6C2UG63</accession>
<dbReference type="EMBL" id="CAAHFH010000001">
    <property type="protein sequence ID" value="VGO19108.1"/>
    <property type="molecule type" value="Genomic_DNA"/>
</dbReference>
<organism evidence="1 2">
    <name type="scientific">Pontiella sulfatireligans</name>
    <dbReference type="NCBI Taxonomy" id="2750658"/>
    <lineage>
        <taxon>Bacteria</taxon>
        <taxon>Pseudomonadati</taxon>
        <taxon>Kiritimatiellota</taxon>
        <taxon>Kiritimatiellia</taxon>
        <taxon>Kiritimatiellales</taxon>
        <taxon>Pontiellaceae</taxon>
        <taxon>Pontiella</taxon>
    </lineage>
</organism>
<sequence>MKFETSFSYVENKQAPTSDGAIISDGFSLLKDPTTICIKQGVQIGDGLSGVPKQPPADCWKNRSEMAKLHMDADPVSRMG</sequence>
<dbReference type="Proteomes" id="UP000346198">
    <property type="component" value="Unassembled WGS sequence"/>
</dbReference>
<gene>
    <name evidence="1" type="ORF">SCARR_01164</name>
</gene>
<proteinExistence type="predicted"/>
<name>A0A6C2UG63_9BACT</name>
<dbReference type="AlphaFoldDB" id="A0A6C2UG63"/>
<evidence type="ECO:0000313" key="2">
    <source>
        <dbReference type="Proteomes" id="UP000346198"/>
    </source>
</evidence>
<reference evidence="1 2" key="1">
    <citation type="submission" date="2019-04" db="EMBL/GenBank/DDBJ databases">
        <authorList>
            <person name="Van Vliet M D."/>
        </authorList>
    </citation>
    <scope>NUCLEOTIDE SEQUENCE [LARGE SCALE GENOMIC DNA]</scope>
    <source>
        <strain evidence="1 2">F21</strain>
    </source>
</reference>
<keyword evidence="2" id="KW-1185">Reference proteome</keyword>